<proteinExistence type="predicted"/>
<dbReference type="Proteomes" id="UP000885771">
    <property type="component" value="Unassembled WGS sequence"/>
</dbReference>
<dbReference type="Pfam" id="PF05991">
    <property type="entry name" value="NYN_YacP"/>
    <property type="match status" value="1"/>
</dbReference>
<organism evidence="1">
    <name type="scientific">Caldithrix abyssi</name>
    <dbReference type="NCBI Taxonomy" id="187145"/>
    <lineage>
        <taxon>Bacteria</taxon>
        <taxon>Pseudomonadati</taxon>
        <taxon>Calditrichota</taxon>
        <taxon>Calditrichia</taxon>
        <taxon>Calditrichales</taxon>
        <taxon>Calditrichaceae</taxon>
        <taxon>Caldithrix</taxon>
    </lineage>
</organism>
<sequence length="164" mass="18014">MNYIIDAFNLGYKIPAVARLIRSGEIARAIDLLVHNIRGQLRGRGTRIILVVDGRPRGQHVPSMINGVEIRYSRPPQKADHLIQEFIRGVSRPDTWTVVSADHEIQNTARDQGAAVQSSVGFKAAVSIGGKKKGADVAAEKPSVANVDVEYWKKLFEAADDESE</sequence>
<protein>
    <recommendedName>
        <fullName evidence="2">YacP-like NYN domain protein</fullName>
    </recommendedName>
</protein>
<dbReference type="InterPro" id="IPR010298">
    <property type="entry name" value="YacP-like"/>
</dbReference>
<evidence type="ECO:0008006" key="2">
    <source>
        <dbReference type="Google" id="ProtNLM"/>
    </source>
</evidence>
<dbReference type="EMBL" id="DRLI01000301">
    <property type="protein sequence ID" value="HHM02911.1"/>
    <property type="molecule type" value="Genomic_DNA"/>
</dbReference>
<gene>
    <name evidence="1" type="ORF">ENJ15_07830</name>
</gene>
<accession>A0A7V5RQT9</accession>
<comment type="caution">
    <text evidence="1">The sequence shown here is derived from an EMBL/GenBank/DDBJ whole genome shotgun (WGS) entry which is preliminary data.</text>
</comment>
<name>A0A7V5RQT9_CALAY</name>
<reference evidence="1" key="1">
    <citation type="journal article" date="2020" name="mSystems">
        <title>Genome- and Community-Level Interaction Insights into Carbon Utilization and Element Cycling Functions of Hydrothermarchaeota in Hydrothermal Sediment.</title>
        <authorList>
            <person name="Zhou Z."/>
            <person name="Liu Y."/>
            <person name="Xu W."/>
            <person name="Pan J."/>
            <person name="Luo Z.H."/>
            <person name="Li M."/>
        </authorList>
    </citation>
    <scope>NUCLEOTIDE SEQUENCE [LARGE SCALE GENOMIC DNA]</scope>
    <source>
        <strain evidence="1">HyVt-460</strain>
    </source>
</reference>
<dbReference type="AlphaFoldDB" id="A0A7V5RQT9"/>
<evidence type="ECO:0000313" key="1">
    <source>
        <dbReference type="EMBL" id="HHM02911.1"/>
    </source>
</evidence>